<reference evidence="2 3" key="1">
    <citation type="submission" date="2019-07" db="EMBL/GenBank/DDBJ databases">
        <title>The pathways for chlorine oxyanion respiration interact through the shared metabolite chlorate.</title>
        <authorList>
            <person name="Barnum T.P."/>
            <person name="Cheng Y."/>
            <person name="Hill K.A."/>
            <person name="Lucas L.N."/>
            <person name="Carlson H.K."/>
            <person name="Coates J.D."/>
        </authorList>
    </citation>
    <scope>NUCLEOTIDE SEQUENCE [LARGE SCALE GENOMIC DNA]</scope>
    <source>
        <strain evidence="2 3">SFB-3</strain>
    </source>
</reference>
<feature type="transmembrane region" description="Helical" evidence="1">
    <location>
        <begin position="266"/>
        <end position="288"/>
    </location>
</feature>
<feature type="transmembrane region" description="Helical" evidence="1">
    <location>
        <begin position="122"/>
        <end position="140"/>
    </location>
</feature>
<evidence type="ECO:0008006" key="4">
    <source>
        <dbReference type="Google" id="ProtNLM"/>
    </source>
</evidence>
<dbReference type="Proteomes" id="UP000319502">
    <property type="component" value="Unassembled WGS sequence"/>
</dbReference>
<feature type="transmembrane region" description="Helical" evidence="1">
    <location>
        <begin position="300"/>
        <end position="317"/>
    </location>
</feature>
<dbReference type="OrthoDB" id="9811974at2"/>
<evidence type="ECO:0000256" key="1">
    <source>
        <dbReference type="SAM" id="Phobius"/>
    </source>
</evidence>
<organism evidence="2 3">
    <name type="scientific">Denitromonas halophila</name>
    <dbReference type="NCBI Taxonomy" id="1629404"/>
    <lineage>
        <taxon>Bacteria</taxon>
        <taxon>Pseudomonadati</taxon>
        <taxon>Pseudomonadota</taxon>
        <taxon>Betaproteobacteria</taxon>
        <taxon>Rhodocyclales</taxon>
        <taxon>Zoogloeaceae</taxon>
        <taxon>Denitromonas</taxon>
    </lineage>
</organism>
<gene>
    <name evidence="2" type="ORF">FHP91_18750</name>
</gene>
<feature type="transmembrane region" description="Helical" evidence="1">
    <location>
        <begin position="177"/>
        <end position="195"/>
    </location>
</feature>
<dbReference type="EMBL" id="VMNK01000018">
    <property type="protein sequence ID" value="TVO51936.1"/>
    <property type="molecule type" value="Genomic_DNA"/>
</dbReference>
<name>A0A557QGA8_9RHOO</name>
<accession>A0A557QGA8</accession>
<comment type="caution">
    <text evidence="2">The sequence shown here is derived from an EMBL/GenBank/DDBJ whole genome shotgun (WGS) entry which is preliminary data.</text>
</comment>
<protein>
    <recommendedName>
        <fullName evidence="4">NnrS family protein</fullName>
    </recommendedName>
</protein>
<evidence type="ECO:0000313" key="2">
    <source>
        <dbReference type="EMBL" id="TVO51936.1"/>
    </source>
</evidence>
<sequence>MSDLPPWQRAPLLVLGFAGLITGVLAGLWRLAWPTPDFVAGAPHGALMMCAFFGTLIALERAVAVGQRWAYLGPLGGGLGSALLISGIAPAMATVCFIAGGIVLVLASLHAQRKAPALHARVLTLGAAAWLMGVLVWALTGTVDLALWWWAAFLIITIAGERLELSRLMRVSPRMQQVFIALIALLIAGASLAALPIGPRLFGLGATGLAIWLLKQDVARRTVKTTGLTRYIAVCLLSGYLWLALGGAVLAVLAPGAGSIGWDSALHSLMVGFVFAMVFGHAPIILPAVLRVRLPYHRGFYVPLALLHLSLVLRVAGDLFEHHGLRADGALGNAAAIGVFLLLMMTAVVTRHGSKHP</sequence>
<keyword evidence="3" id="KW-1185">Reference proteome</keyword>
<feature type="transmembrane region" description="Helical" evidence="1">
    <location>
        <begin position="201"/>
        <end position="219"/>
    </location>
</feature>
<keyword evidence="1" id="KW-1133">Transmembrane helix</keyword>
<feature type="transmembrane region" description="Helical" evidence="1">
    <location>
        <begin position="91"/>
        <end position="110"/>
    </location>
</feature>
<keyword evidence="1" id="KW-0812">Transmembrane</keyword>
<feature type="transmembrane region" description="Helical" evidence="1">
    <location>
        <begin position="146"/>
        <end position="165"/>
    </location>
</feature>
<dbReference type="AlphaFoldDB" id="A0A557QGA8"/>
<feature type="transmembrane region" description="Helical" evidence="1">
    <location>
        <begin position="329"/>
        <end position="349"/>
    </location>
</feature>
<keyword evidence="1" id="KW-0472">Membrane</keyword>
<dbReference type="RefSeq" id="WP_144311026.1">
    <property type="nucleotide sequence ID" value="NZ_VMNK01000018.1"/>
</dbReference>
<feature type="transmembrane region" description="Helical" evidence="1">
    <location>
        <begin position="38"/>
        <end position="57"/>
    </location>
</feature>
<evidence type="ECO:0000313" key="3">
    <source>
        <dbReference type="Proteomes" id="UP000319502"/>
    </source>
</evidence>
<feature type="transmembrane region" description="Helical" evidence="1">
    <location>
        <begin position="231"/>
        <end position="254"/>
    </location>
</feature>
<proteinExistence type="predicted"/>
<feature type="transmembrane region" description="Helical" evidence="1">
    <location>
        <begin position="12"/>
        <end position="32"/>
    </location>
</feature>